<evidence type="ECO:0000256" key="1">
    <source>
        <dbReference type="ARBA" id="ARBA00038211"/>
    </source>
</evidence>
<evidence type="ECO:0008006" key="4">
    <source>
        <dbReference type="Google" id="ProtNLM"/>
    </source>
</evidence>
<protein>
    <recommendedName>
        <fullName evidence="4">Aminoglycoside phosphotransferase domain-containing protein</fullName>
    </recommendedName>
</protein>
<comment type="similarity">
    <text evidence="1">Belongs to the choline/ethanolamine kinase family.</text>
</comment>
<dbReference type="Gene3D" id="3.90.1200.10">
    <property type="match status" value="1"/>
</dbReference>
<dbReference type="GO" id="GO:0004305">
    <property type="term" value="F:ethanolamine kinase activity"/>
    <property type="evidence" value="ECO:0007669"/>
    <property type="project" value="TreeGrafter"/>
</dbReference>
<dbReference type="InterPro" id="IPR011009">
    <property type="entry name" value="Kinase-like_dom_sf"/>
</dbReference>
<gene>
    <name evidence="2" type="ORF">PBRA_001379</name>
</gene>
<dbReference type="OMA" id="IVHESHT"/>
<sequence>LQPVRRCLIMNMYLAIVALTTVTASFISVALGADPATLARQLVQPWQAANVDCSCRPLTGGLSNVLWLCSADTPKVHPQHVVVRQYHLSGALLDRDREQRVAKYLADQGIAPRIYGMQGDTRVEQYINGTSLGKDFGTKPTLMVTAELLANFHKVVPGPVVVGDGSASDARATESILHQIDKWVGHAVQGSGRPVEELLAAKAVFDSLLRPAIQRCRSPIVFCHNDAQEGNILRTHEGRYVLIDYEYASWNYAAYDLANAFCESALDNNPAAGSSTTGFLVRPELAPTLDTEIHVARSYLSTFHGRTPSQDEVRALISEIALFKPASHLLWAAWGLVQASDGVSVDFDYKAYAMARLDTFYHDVVPLTLVNRDA</sequence>
<dbReference type="OrthoDB" id="3649325at2759"/>
<dbReference type="PANTHER" id="PTHR22603:SF93">
    <property type="entry name" value="RE24176P"/>
    <property type="match status" value="1"/>
</dbReference>
<dbReference type="STRING" id="37360.A0A0G4IVV2"/>
<dbReference type="EMBL" id="CDSF01000090">
    <property type="protein sequence ID" value="CEO99473.1"/>
    <property type="molecule type" value="Genomic_DNA"/>
</dbReference>
<dbReference type="GO" id="GO:0004103">
    <property type="term" value="F:choline kinase activity"/>
    <property type="evidence" value="ECO:0007669"/>
    <property type="project" value="TreeGrafter"/>
</dbReference>
<keyword evidence="3" id="KW-1185">Reference proteome</keyword>
<dbReference type="GO" id="GO:0005737">
    <property type="term" value="C:cytoplasm"/>
    <property type="evidence" value="ECO:0007669"/>
    <property type="project" value="TreeGrafter"/>
</dbReference>
<accession>A0A0G4IVV2</accession>
<dbReference type="Proteomes" id="UP000039324">
    <property type="component" value="Unassembled WGS sequence"/>
</dbReference>
<dbReference type="SUPFAM" id="SSF56112">
    <property type="entry name" value="Protein kinase-like (PK-like)"/>
    <property type="match status" value="1"/>
</dbReference>
<dbReference type="PANTHER" id="PTHR22603">
    <property type="entry name" value="CHOLINE/ETHANOALAMINE KINASE"/>
    <property type="match status" value="1"/>
</dbReference>
<proteinExistence type="inferred from homology"/>
<organism evidence="2 3">
    <name type="scientific">Plasmodiophora brassicae</name>
    <name type="common">Clubroot disease agent</name>
    <dbReference type="NCBI Taxonomy" id="37360"/>
    <lineage>
        <taxon>Eukaryota</taxon>
        <taxon>Sar</taxon>
        <taxon>Rhizaria</taxon>
        <taxon>Endomyxa</taxon>
        <taxon>Phytomyxea</taxon>
        <taxon>Plasmodiophorida</taxon>
        <taxon>Plasmodiophoridae</taxon>
        <taxon>Plasmodiophora</taxon>
    </lineage>
</organism>
<feature type="non-terminal residue" evidence="2">
    <location>
        <position position="1"/>
    </location>
</feature>
<evidence type="ECO:0000313" key="2">
    <source>
        <dbReference type="EMBL" id="CEO99473.1"/>
    </source>
</evidence>
<dbReference type="GO" id="GO:0006646">
    <property type="term" value="P:phosphatidylethanolamine biosynthetic process"/>
    <property type="evidence" value="ECO:0007669"/>
    <property type="project" value="TreeGrafter"/>
</dbReference>
<reference evidence="2 3" key="1">
    <citation type="submission" date="2015-02" db="EMBL/GenBank/DDBJ databases">
        <authorList>
            <person name="Chooi Y.-H."/>
        </authorList>
    </citation>
    <scope>NUCLEOTIDE SEQUENCE [LARGE SCALE GENOMIC DNA]</scope>
    <source>
        <strain evidence="2">E3</strain>
    </source>
</reference>
<dbReference type="Pfam" id="PF01633">
    <property type="entry name" value="Choline_kinase"/>
    <property type="match status" value="1"/>
</dbReference>
<dbReference type="Gene3D" id="3.30.200.20">
    <property type="entry name" value="Phosphorylase Kinase, domain 1"/>
    <property type="match status" value="1"/>
</dbReference>
<name>A0A0G4IVV2_PLABS</name>
<dbReference type="AlphaFoldDB" id="A0A0G4IVV2"/>
<evidence type="ECO:0000313" key="3">
    <source>
        <dbReference type="Proteomes" id="UP000039324"/>
    </source>
</evidence>